<keyword evidence="6 7" id="KW-0472">Membrane</keyword>
<sequence>MDKRIGIGIGLLILSILYLTVGPEKIIAAFSRFNFVFLLLTLIPIAFTFLVSGLNLYFFAQPVLKISFKESVTLSNLLFAINAFLPGHLGELFVATFLEKKGARLGSTSAMVFLDKLISLVAVLIFVALSVAFFLENTLVMLLLGIAGLMILSFFSLTPTGRVLVRKVIQRFFPTEKPLLEGFGKTIQLYLFEKKRILLNLVLSILRLVIASMTLYIVFLGFGLSPPIIPFVILSIASLLIGYIPITPSGIGLKEGSLVYLYTLISIPVEISLLALTIVLIINQATSGLFFVLYYPTISQYLRSFSLKGIFSPPGHRN</sequence>
<dbReference type="Proteomes" id="UP000675968">
    <property type="component" value="Unassembled WGS sequence"/>
</dbReference>
<feature type="transmembrane region" description="Helical" evidence="7">
    <location>
        <begin position="139"/>
        <end position="157"/>
    </location>
</feature>
<dbReference type="GO" id="GO:0005886">
    <property type="term" value="C:plasma membrane"/>
    <property type="evidence" value="ECO:0007669"/>
    <property type="project" value="UniProtKB-SubCell"/>
</dbReference>
<dbReference type="PANTHER" id="PTHR39087:SF2">
    <property type="entry name" value="UPF0104 MEMBRANE PROTEIN MJ1595"/>
    <property type="match status" value="1"/>
</dbReference>
<reference evidence="8" key="2">
    <citation type="submission" date="2021-05" db="EMBL/GenBank/DDBJ databases">
        <title>Protein family content uncovers lineage relationships and bacterial pathway maintenance mechanisms in DPANN archaea.</title>
        <authorList>
            <person name="Castelle C.J."/>
            <person name="Meheust R."/>
            <person name="Jaffe A.L."/>
            <person name="Seitz K."/>
            <person name="Gong X."/>
            <person name="Baker B.J."/>
            <person name="Banfield J.F."/>
        </authorList>
    </citation>
    <scope>NUCLEOTIDE SEQUENCE</scope>
    <source>
        <strain evidence="8">RIFCSPLOWO2_01_FULL_AR10_48_17</strain>
    </source>
</reference>
<name>A0A8T4LEP3_9ARCH</name>
<keyword evidence="3" id="KW-1003">Cell membrane</keyword>
<accession>A0A8T4LEP3</accession>
<feature type="transmembrane region" description="Helical" evidence="7">
    <location>
        <begin position="35"/>
        <end position="57"/>
    </location>
</feature>
<comment type="subcellular location">
    <subcellularLocation>
        <location evidence="1">Cell membrane</location>
        <topology evidence="1">Multi-pass membrane protein</topology>
    </subcellularLocation>
</comment>
<dbReference type="AlphaFoldDB" id="A0A8T4LEP3"/>
<dbReference type="NCBIfam" id="TIGR00374">
    <property type="entry name" value="flippase-like domain"/>
    <property type="match status" value="1"/>
</dbReference>
<comment type="similarity">
    <text evidence="2">Belongs to the UPF0104 family.</text>
</comment>
<keyword evidence="4 7" id="KW-0812">Transmembrane</keyword>
<protein>
    <submittedName>
        <fullName evidence="8">Flippase-like domain-containing protein</fullName>
    </submittedName>
</protein>
<feature type="transmembrane region" description="Helical" evidence="7">
    <location>
        <begin position="228"/>
        <end position="246"/>
    </location>
</feature>
<gene>
    <name evidence="8" type="ORF">J4215_02175</name>
</gene>
<evidence type="ECO:0000256" key="3">
    <source>
        <dbReference type="ARBA" id="ARBA00022475"/>
    </source>
</evidence>
<organism evidence="8 9">
    <name type="scientific">Candidatus Iainarchaeum sp</name>
    <dbReference type="NCBI Taxonomy" id="3101447"/>
    <lineage>
        <taxon>Archaea</taxon>
        <taxon>Candidatus Iainarchaeota</taxon>
        <taxon>Candidatus Iainarchaeia</taxon>
        <taxon>Candidatus Iainarchaeales</taxon>
        <taxon>Candidatus Iainarchaeaceae</taxon>
        <taxon>Candidatus Iainarchaeum</taxon>
    </lineage>
</organism>
<feature type="transmembrane region" description="Helical" evidence="7">
    <location>
        <begin position="197"/>
        <end position="222"/>
    </location>
</feature>
<comment type="caution">
    <text evidence="8">The sequence shown here is derived from an EMBL/GenBank/DDBJ whole genome shotgun (WGS) entry which is preliminary data.</text>
</comment>
<evidence type="ECO:0000313" key="9">
    <source>
        <dbReference type="Proteomes" id="UP000675968"/>
    </source>
</evidence>
<dbReference type="InterPro" id="IPR022791">
    <property type="entry name" value="L-PG_synthase/AglD"/>
</dbReference>
<evidence type="ECO:0000256" key="7">
    <source>
        <dbReference type="SAM" id="Phobius"/>
    </source>
</evidence>
<feature type="transmembrane region" description="Helical" evidence="7">
    <location>
        <begin position="258"/>
        <end position="282"/>
    </location>
</feature>
<dbReference type="EMBL" id="JAGVWC010000009">
    <property type="protein sequence ID" value="MBS3061366.1"/>
    <property type="molecule type" value="Genomic_DNA"/>
</dbReference>
<dbReference type="PANTHER" id="PTHR39087">
    <property type="entry name" value="UPF0104 MEMBRANE PROTEIN MJ1595"/>
    <property type="match status" value="1"/>
</dbReference>
<feature type="transmembrane region" description="Helical" evidence="7">
    <location>
        <begin position="110"/>
        <end position="133"/>
    </location>
</feature>
<evidence type="ECO:0000256" key="1">
    <source>
        <dbReference type="ARBA" id="ARBA00004651"/>
    </source>
</evidence>
<evidence type="ECO:0000256" key="2">
    <source>
        <dbReference type="ARBA" id="ARBA00011061"/>
    </source>
</evidence>
<evidence type="ECO:0000313" key="8">
    <source>
        <dbReference type="EMBL" id="MBS3061366.1"/>
    </source>
</evidence>
<evidence type="ECO:0000256" key="5">
    <source>
        <dbReference type="ARBA" id="ARBA00022989"/>
    </source>
</evidence>
<reference evidence="8" key="1">
    <citation type="submission" date="2021-03" db="EMBL/GenBank/DDBJ databases">
        <authorList>
            <person name="Jaffe A."/>
        </authorList>
    </citation>
    <scope>NUCLEOTIDE SEQUENCE</scope>
    <source>
        <strain evidence="8">RIFCSPLOWO2_01_FULL_AR10_48_17</strain>
    </source>
</reference>
<keyword evidence="5 7" id="KW-1133">Transmembrane helix</keyword>
<dbReference type="Pfam" id="PF03706">
    <property type="entry name" value="LPG_synthase_TM"/>
    <property type="match status" value="1"/>
</dbReference>
<feature type="transmembrane region" description="Helical" evidence="7">
    <location>
        <begin position="6"/>
        <end position="23"/>
    </location>
</feature>
<evidence type="ECO:0000256" key="6">
    <source>
        <dbReference type="ARBA" id="ARBA00023136"/>
    </source>
</evidence>
<feature type="transmembrane region" description="Helical" evidence="7">
    <location>
        <begin position="77"/>
        <end position="98"/>
    </location>
</feature>
<proteinExistence type="inferred from homology"/>
<evidence type="ECO:0000256" key="4">
    <source>
        <dbReference type="ARBA" id="ARBA00022692"/>
    </source>
</evidence>